<dbReference type="AlphaFoldDB" id="A0A8K0KXI9"/>
<gene>
    <name evidence="2" type="ORF">KVT40_007505</name>
</gene>
<evidence type="ECO:0000313" key="2">
    <source>
        <dbReference type="EMBL" id="KAG8624438.1"/>
    </source>
</evidence>
<protein>
    <submittedName>
        <fullName evidence="2">Uncharacterized protein</fullName>
    </submittedName>
</protein>
<dbReference type="EMBL" id="JAESVG020000009">
    <property type="protein sequence ID" value="KAG8624438.1"/>
    <property type="molecule type" value="Genomic_DNA"/>
</dbReference>
<proteinExistence type="predicted"/>
<keyword evidence="3" id="KW-1185">Reference proteome</keyword>
<feature type="compositionally biased region" description="Basic and acidic residues" evidence="1">
    <location>
        <begin position="276"/>
        <end position="289"/>
    </location>
</feature>
<dbReference type="Proteomes" id="UP000809789">
    <property type="component" value="Unassembled WGS sequence"/>
</dbReference>
<feature type="region of interest" description="Disordered" evidence="1">
    <location>
        <begin position="243"/>
        <end position="289"/>
    </location>
</feature>
<evidence type="ECO:0000256" key="1">
    <source>
        <dbReference type="SAM" id="MobiDB-lite"/>
    </source>
</evidence>
<sequence length="376" mass="40251">MATRKDAETQDERWQRERVETALKEISHPWQNHSCKANPLTRSDQSVFADFEEALAKMKKGPRPDASKLAGVPSTFVHQEPNHSTSSPAVRTDPFPSAASYRPSPPASLSTGPNISFKPLQPVPFTQGEYAFVTSQRDSSSDFVVDIGYPHNVDPPSPDLDVLQGPGGEHGSFEFFTAPADFGCQWYYRHQATDAASLEGLSLPASTGEEILTIGEHPSPTKDVDMEDADQWVHVNPSDVAPTVSASTTHNAPAVTITGATSATSRGPIKSGESTSRNKEADRIPFRPAPRDLKDHEVAQKATEQAEAGTGVVAIAPTRLHGGTVAERGKAVLLGSVEAGMDCDIVDSLGRTVDVELASSPCWILPAGFSTNISRS</sequence>
<organism evidence="2 3">
    <name type="scientific">Elsinoe batatas</name>
    <dbReference type="NCBI Taxonomy" id="2601811"/>
    <lineage>
        <taxon>Eukaryota</taxon>
        <taxon>Fungi</taxon>
        <taxon>Dikarya</taxon>
        <taxon>Ascomycota</taxon>
        <taxon>Pezizomycotina</taxon>
        <taxon>Dothideomycetes</taxon>
        <taxon>Dothideomycetidae</taxon>
        <taxon>Myriangiales</taxon>
        <taxon>Elsinoaceae</taxon>
        <taxon>Elsinoe</taxon>
    </lineage>
</organism>
<evidence type="ECO:0000313" key="3">
    <source>
        <dbReference type="Proteomes" id="UP000809789"/>
    </source>
</evidence>
<feature type="region of interest" description="Disordered" evidence="1">
    <location>
        <begin position="58"/>
        <end position="113"/>
    </location>
</feature>
<accession>A0A8K0KXI9</accession>
<comment type="caution">
    <text evidence="2">The sequence shown here is derived from an EMBL/GenBank/DDBJ whole genome shotgun (WGS) entry which is preliminary data.</text>
</comment>
<reference evidence="2" key="1">
    <citation type="submission" date="2021-07" db="EMBL/GenBank/DDBJ databases">
        <title>Elsinoe batatas strain:CRI-CJ2 Genome sequencing and assembly.</title>
        <authorList>
            <person name="Huang L."/>
        </authorList>
    </citation>
    <scope>NUCLEOTIDE SEQUENCE</scope>
    <source>
        <strain evidence="2">CRI-CJ2</strain>
    </source>
</reference>
<feature type="compositionally biased region" description="Low complexity" evidence="1">
    <location>
        <begin position="94"/>
        <end position="110"/>
    </location>
</feature>
<name>A0A8K0KXI9_9PEZI</name>